<dbReference type="AlphaFoldDB" id="I7M3F7"/>
<keyword evidence="4" id="KW-0675">Receptor</keyword>
<reference evidence="5" key="1">
    <citation type="journal article" date="2006" name="PLoS Biol.">
        <title>Macronuclear genome sequence of the ciliate Tetrahymena thermophila, a model eukaryote.</title>
        <authorList>
            <person name="Eisen J.A."/>
            <person name="Coyne R.S."/>
            <person name="Wu M."/>
            <person name="Wu D."/>
            <person name="Thiagarajan M."/>
            <person name="Wortman J.R."/>
            <person name="Badger J.H."/>
            <person name="Ren Q."/>
            <person name="Amedeo P."/>
            <person name="Jones K.M."/>
            <person name="Tallon L.J."/>
            <person name="Delcher A.L."/>
            <person name="Salzberg S.L."/>
            <person name="Silva J.C."/>
            <person name="Haas B.J."/>
            <person name="Majoros W.H."/>
            <person name="Farzad M."/>
            <person name="Carlton J.M."/>
            <person name="Smith R.K. Jr."/>
            <person name="Garg J."/>
            <person name="Pearlman R.E."/>
            <person name="Karrer K.M."/>
            <person name="Sun L."/>
            <person name="Manning G."/>
            <person name="Elde N.C."/>
            <person name="Turkewitz A.P."/>
            <person name="Asai D.J."/>
            <person name="Wilkes D.E."/>
            <person name="Wang Y."/>
            <person name="Cai H."/>
            <person name="Collins K."/>
            <person name="Stewart B.A."/>
            <person name="Lee S.R."/>
            <person name="Wilamowska K."/>
            <person name="Weinberg Z."/>
            <person name="Ruzzo W.L."/>
            <person name="Wloga D."/>
            <person name="Gaertig J."/>
            <person name="Frankel J."/>
            <person name="Tsao C.-C."/>
            <person name="Gorovsky M.A."/>
            <person name="Keeling P.J."/>
            <person name="Waller R.F."/>
            <person name="Patron N.J."/>
            <person name="Cherry J.M."/>
            <person name="Stover N.A."/>
            <person name="Krieger C.J."/>
            <person name="del Toro C."/>
            <person name="Ryder H.F."/>
            <person name="Williamson S.C."/>
            <person name="Barbeau R.A."/>
            <person name="Hamilton E.P."/>
            <person name="Orias E."/>
        </authorList>
    </citation>
    <scope>NUCLEOTIDE SEQUENCE [LARGE SCALE GENOMIC DNA]</scope>
    <source>
        <strain evidence="5">SB210</strain>
    </source>
</reference>
<dbReference type="GO" id="GO:0140625">
    <property type="term" value="F:opioid growth factor receptor activity"/>
    <property type="evidence" value="ECO:0007669"/>
    <property type="project" value="InterPro"/>
</dbReference>
<dbReference type="Proteomes" id="UP000009168">
    <property type="component" value="Unassembled WGS sequence"/>
</dbReference>
<dbReference type="PANTHER" id="PTHR14015:SF2">
    <property type="entry name" value="OPIOID GROWTH FACTOR RECEPTOR (OGFR) CONSERVED DOMAIN-CONTAINING PROTEIN"/>
    <property type="match status" value="1"/>
</dbReference>
<dbReference type="KEGG" id="tet:TTHERM_00444410"/>
<dbReference type="GO" id="GO:0016020">
    <property type="term" value="C:membrane"/>
    <property type="evidence" value="ECO:0007669"/>
    <property type="project" value="InterPro"/>
</dbReference>
<dbReference type="EMBL" id="GG662504">
    <property type="protein sequence ID" value="EAS03058.3"/>
    <property type="molecule type" value="Genomic_DNA"/>
</dbReference>
<proteinExistence type="inferred from homology"/>
<dbReference type="STRING" id="312017.I7M3F7"/>
<feature type="compositionally biased region" description="Polar residues" evidence="2">
    <location>
        <begin position="8"/>
        <end position="35"/>
    </location>
</feature>
<sequence length="302" mass="35275">MIKKLDLSSYTPGNRTPQQTNRSLSPSSKGSDKGQSTFNKQDFLFLNTDDSQLTFSPRINNKNQSSTVLFYQNKLRIKVNKCTFDDLLSWKGNYNKIEIDQSIIQYLFPSLQGKQGDTDSEEFINSPELAKKIILAYELILDYYGLKLENQMNGEIVPNNNYRERQEQTLQKTLSKNVHAYRVKRVLNFLSKTGFLVYCHQFIKFMQTQIKGDDLLLKKAQIGQTDRLDFKNVPVPPLFHLNDIFESDWKKFDELDLKNEMQQKMLKNQSVFFKSSKYTKSKLLTEFDNQNTYTIQKNKTSA</sequence>
<name>I7M3F7_TETTS</name>
<evidence type="ECO:0000313" key="4">
    <source>
        <dbReference type="EMBL" id="EAS03058.3"/>
    </source>
</evidence>
<protein>
    <submittedName>
        <fullName evidence="4">Opioid growth factor receptor</fullName>
    </submittedName>
</protein>
<keyword evidence="5" id="KW-1185">Reference proteome</keyword>
<dbReference type="GeneID" id="7826935"/>
<dbReference type="Pfam" id="PF04664">
    <property type="entry name" value="OGFr_N"/>
    <property type="match status" value="1"/>
</dbReference>
<feature type="region of interest" description="Disordered" evidence="2">
    <location>
        <begin position="1"/>
        <end position="35"/>
    </location>
</feature>
<dbReference type="RefSeq" id="XP_001023303.3">
    <property type="nucleotide sequence ID" value="XM_001023303.3"/>
</dbReference>
<dbReference type="PANTHER" id="PTHR14015">
    <property type="entry name" value="OPIOID GROWTH FACTOR RECEPTOR OGFR ZETA-TYPE OPIOID RECEPTOR"/>
    <property type="match status" value="1"/>
</dbReference>
<dbReference type="InParanoid" id="I7M3F7"/>
<evidence type="ECO:0000256" key="2">
    <source>
        <dbReference type="SAM" id="MobiDB-lite"/>
    </source>
</evidence>
<organism evidence="4 5">
    <name type="scientific">Tetrahymena thermophila (strain SB210)</name>
    <dbReference type="NCBI Taxonomy" id="312017"/>
    <lineage>
        <taxon>Eukaryota</taxon>
        <taxon>Sar</taxon>
        <taxon>Alveolata</taxon>
        <taxon>Ciliophora</taxon>
        <taxon>Intramacronucleata</taxon>
        <taxon>Oligohymenophorea</taxon>
        <taxon>Hymenostomatida</taxon>
        <taxon>Tetrahymenina</taxon>
        <taxon>Tetrahymenidae</taxon>
        <taxon>Tetrahymena</taxon>
    </lineage>
</organism>
<feature type="domain" description="Opioid growth factor receptor (OGFr) conserved" evidence="3">
    <location>
        <begin position="61"/>
        <end position="208"/>
    </location>
</feature>
<evidence type="ECO:0000313" key="5">
    <source>
        <dbReference type="Proteomes" id="UP000009168"/>
    </source>
</evidence>
<accession>I7M3F7</accession>
<dbReference type="InterPro" id="IPR006757">
    <property type="entry name" value="OGF_rcpt"/>
</dbReference>
<comment type="similarity">
    <text evidence="1">Belongs to the opioid growth factor receptor family.</text>
</comment>
<evidence type="ECO:0000259" key="3">
    <source>
        <dbReference type="Pfam" id="PF04664"/>
    </source>
</evidence>
<dbReference type="OrthoDB" id="283927at2759"/>
<dbReference type="InterPro" id="IPR039574">
    <property type="entry name" value="OGFr"/>
</dbReference>
<evidence type="ECO:0000256" key="1">
    <source>
        <dbReference type="ARBA" id="ARBA00010365"/>
    </source>
</evidence>
<gene>
    <name evidence="4" type="ORF">TTHERM_00444410</name>
</gene>